<feature type="compositionally biased region" description="Polar residues" evidence="4">
    <location>
        <begin position="580"/>
        <end position="610"/>
    </location>
</feature>
<organism evidence="6">
    <name type="scientific">Brassica napus</name>
    <name type="common">Rape</name>
    <dbReference type="NCBI Taxonomy" id="3708"/>
    <lineage>
        <taxon>Eukaryota</taxon>
        <taxon>Viridiplantae</taxon>
        <taxon>Streptophyta</taxon>
        <taxon>Embryophyta</taxon>
        <taxon>Tracheophyta</taxon>
        <taxon>Spermatophyta</taxon>
        <taxon>Magnoliopsida</taxon>
        <taxon>eudicotyledons</taxon>
        <taxon>Gunneridae</taxon>
        <taxon>Pentapetalae</taxon>
        <taxon>rosids</taxon>
        <taxon>malvids</taxon>
        <taxon>Brassicales</taxon>
        <taxon>Brassicaceae</taxon>
        <taxon>Brassiceae</taxon>
        <taxon>Brassica</taxon>
    </lineage>
</organism>
<keyword evidence="2" id="KW-0645">Protease</keyword>
<dbReference type="Pfam" id="PF02902">
    <property type="entry name" value="Peptidase_C48"/>
    <property type="match status" value="1"/>
</dbReference>
<evidence type="ECO:0000259" key="5">
    <source>
        <dbReference type="PROSITE" id="PS50600"/>
    </source>
</evidence>
<dbReference type="InterPro" id="IPR015410">
    <property type="entry name" value="DUF1985"/>
</dbReference>
<dbReference type="GO" id="GO:0008234">
    <property type="term" value="F:cysteine-type peptidase activity"/>
    <property type="evidence" value="ECO:0007669"/>
    <property type="project" value="InterPro"/>
</dbReference>
<dbReference type="Proteomes" id="UP001295469">
    <property type="component" value="Chromosome A04"/>
</dbReference>
<dbReference type="PANTHER" id="PTHR48449">
    <property type="entry name" value="DUF1985 DOMAIN-CONTAINING PROTEIN"/>
    <property type="match status" value="1"/>
</dbReference>
<dbReference type="PANTHER" id="PTHR48449:SF1">
    <property type="entry name" value="DUF1985 DOMAIN-CONTAINING PROTEIN"/>
    <property type="match status" value="1"/>
</dbReference>
<sequence length="1018" mass="113615">MKRLNVYSKPDILCFLSHVLHGSDEFEIIRNSCFGRLFDIPARQSPVSHKLLHSLLSRQILPLQEYTLWPVVGGSPFRFSLAEFHTVTGLPCGPFPADYETPSFNIRNPAKDPLWRKLLGPDSHITIADIGHMLETDQTIPKDKRLRLALIMIVDGVLIAHKQVAKPTLRYVRMVDNLEDFLNFPWGRESFLKTITCMKPPTDAENPVAALAQLVAFKAIPLLAAKIPAPHYTLKLLDLEEGHLPPHGSIHLEDFLTVELSVTSLIPLSPNAPSWGGETYDERVCYMENLIASGNKFKPTDWPGGDTSNPEFVFSPAVQTVHRKQTVPKKHALKVNKAPTKGASSSRKQRRISNYFKSDVAAGAPTNEWLAAKIREHDGLLAQLQSDNRRLKLKLKKRHRKPGCKLTSMTPTLRKGKSKFTKDMSPQKTNNGQRPASSPTQQDNNTANDENQQVTTSSQPFGHDQLSAGYVENSTQSQDPQSPALTNSREATIAQMLQEIICSRQPKQGASSQQATKVLPSPCRPQEPIHSYSRSPTPTPISPVESQYNAQRFSAGINETTTDDADFIISSVIGSIEPAETTSSPQRPHQASKPNQNPLHQITANSSPEKQSTHTKNKLQITHKTPTKPSQTHEIQVSSAPPRLYPSTQNALLISSKPTRINEVRKPASMKTPSQLGFTAHASTVNAFASQATSNHTTTSSPSVQANSGTLLEATSELICVSDSSPSKPKRDHSPSVQEQELARLLQNSPTVPATMLFPPIQPQLWEFFLQTLHNHKDICHINPYTTAFTNSSLIELATPGHWTDSTQMEVLMYMTGVSHKNVLAKENSLFVTPWLTSYIQKKWRQFNAAVDKDMFRWDSQLSKLVLLPGQKWVSNIHTIYAPMIWDDRHWVGLAINLPLSHVEVLDPFLTLYSERKVKAALQPVLEMLPFVISKLTTNSPSQFDGSRPFTYQRRQEIYINHSGGDCGPLSVKFMEMHANGDPDPHMAELTDDMVVAVRKQYAIDIYRNIVIPTYSNH</sequence>
<dbReference type="InterPro" id="IPR038765">
    <property type="entry name" value="Papain-like_cys_pep_sf"/>
</dbReference>
<dbReference type="GO" id="GO:0006508">
    <property type="term" value="P:proteolysis"/>
    <property type="evidence" value="ECO:0007669"/>
    <property type="project" value="UniProtKB-KW"/>
</dbReference>
<dbReference type="PROSITE" id="PS50600">
    <property type="entry name" value="ULP_PROTEASE"/>
    <property type="match status" value="1"/>
</dbReference>
<feature type="compositionally biased region" description="Polar residues" evidence="4">
    <location>
        <begin position="618"/>
        <end position="639"/>
    </location>
</feature>
<feature type="region of interest" description="Disordered" evidence="4">
    <location>
        <begin position="504"/>
        <end position="542"/>
    </location>
</feature>
<evidence type="ECO:0000256" key="3">
    <source>
        <dbReference type="ARBA" id="ARBA00022801"/>
    </source>
</evidence>
<accession>A0A817APV7</accession>
<feature type="region of interest" description="Disordered" evidence="4">
    <location>
        <begin position="394"/>
        <end position="466"/>
    </location>
</feature>
<feature type="domain" description="Ubiquitin-like protease family profile" evidence="5">
    <location>
        <begin position="787"/>
        <end position="978"/>
    </location>
</feature>
<feature type="compositionally biased region" description="Polar residues" evidence="4">
    <location>
        <begin position="424"/>
        <end position="460"/>
    </location>
</feature>
<feature type="region of interest" description="Disordered" evidence="4">
    <location>
        <begin position="579"/>
        <end position="648"/>
    </location>
</feature>
<reference evidence="6" key="1">
    <citation type="submission" date="2021-01" db="EMBL/GenBank/DDBJ databases">
        <authorList>
            <consortium name="Genoscope - CEA"/>
            <person name="William W."/>
        </authorList>
    </citation>
    <scope>NUCLEOTIDE SEQUENCE</scope>
</reference>
<dbReference type="Pfam" id="PF09331">
    <property type="entry name" value="DUF1985"/>
    <property type="match status" value="1"/>
</dbReference>
<evidence type="ECO:0000256" key="4">
    <source>
        <dbReference type="SAM" id="MobiDB-lite"/>
    </source>
</evidence>
<evidence type="ECO:0000256" key="1">
    <source>
        <dbReference type="ARBA" id="ARBA00005234"/>
    </source>
</evidence>
<keyword evidence="3" id="KW-0378">Hydrolase</keyword>
<protein>
    <submittedName>
        <fullName evidence="6">(rape) hypothetical protein</fullName>
    </submittedName>
</protein>
<name>A0A817APV7_BRANA</name>
<feature type="compositionally biased region" description="Basic residues" evidence="4">
    <location>
        <begin position="394"/>
        <end position="403"/>
    </location>
</feature>
<feature type="compositionally biased region" description="Polar residues" evidence="4">
    <location>
        <begin position="505"/>
        <end position="516"/>
    </location>
</feature>
<evidence type="ECO:0000313" key="6">
    <source>
        <dbReference type="EMBL" id="CAF2270874.1"/>
    </source>
</evidence>
<dbReference type="SUPFAM" id="SSF54001">
    <property type="entry name" value="Cysteine proteinases"/>
    <property type="match status" value="1"/>
</dbReference>
<gene>
    <name evidence="6" type="ORF">DARMORV10_A04P09980.1</name>
</gene>
<dbReference type="EMBL" id="HG994358">
    <property type="protein sequence ID" value="CAF2270874.1"/>
    <property type="molecule type" value="Genomic_DNA"/>
</dbReference>
<evidence type="ECO:0000256" key="2">
    <source>
        <dbReference type="ARBA" id="ARBA00022670"/>
    </source>
</evidence>
<feature type="region of interest" description="Disordered" evidence="4">
    <location>
        <begin position="328"/>
        <end position="351"/>
    </location>
</feature>
<comment type="similarity">
    <text evidence="1">Belongs to the peptidase C48 family.</text>
</comment>
<dbReference type="AlphaFoldDB" id="A0A817APV7"/>
<dbReference type="Gene3D" id="3.40.395.10">
    <property type="entry name" value="Adenoviral Proteinase, Chain A"/>
    <property type="match status" value="1"/>
</dbReference>
<proteinExistence type="inferred from homology"/>
<dbReference type="InterPro" id="IPR003653">
    <property type="entry name" value="Peptidase_C48_C"/>
</dbReference>